<sequence>MKKPFLMMLIFTLSSMLTGCNFIEEQKAEGIINHYYRAISDGDYEKAFEQLQLYDYDARTGEGHYTEGTTLSHDEAKAHYLKKITTLKEQNYKLIGYEIIKVEYEDGHSFWHHIKLEVEQNGQKFEWNEVAEIYKGKLVIGEKDDPYAKYRDGKMHVENDFNRRKTAG</sequence>
<name>A0ABV5KH91_9BACL</name>
<feature type="chain" id="PRO_5047184014" description="Nuclear transport factor 2 family protein" evidence="1">
    <location>
        <begin position="20"/>
        <end position="168"/>
    </location>
</feature>
<evidence type="ECO:0000313" key="2">
    <source>
        <dbReference type="EMBL" id="MFB9324602.1"/>
    </source>
</evidence>
<reference evidence="2 3" key="1">
    <citation type="submission" date="2024-09" db="EMBL/GenBank/DDBJ databases">
        <authorList>
            <person name="Sun Q."/>
            <person name="Mori K."/>
        </authorList>
    </citation>
    <scope>NUCLEOTIDE SEQUENCE [LARGE SCALE GENOMIC DNA]</scope>
    <source>
        <strain evidence="2 3">TISTR 2452</strain>
    </source>
</reference>
<accession>A0ABV5KH91</accession>
<dbReference type="Proteomes" id="UP001589747">
    <property type="component" value="Unassembled WGS sequence"/>
</dbReference>
<dbReference type="EMBL" id="JBHMDO010000003">
    <property type="protein sequence ID" value="MFB9324602.1"/>
    <property type="molecule type" value="Genomic_DNA"/>
</dbReference>
<comment type="caution">
    <text evidence="2">The sequence shown here is derived from an EMBL/GenBank/DDBJ whole genome shotgun (WGS) entry which is preliminary data.</text>
</comment>
<dbReference type="RefSeq" id="WP_377488801.1">
    <property type="nucleotide sequence ID" value="NZ_JBHMDO010000003.1"/>
</dbReference>
<keyword evidence="1" id="KW-0732">Signal</keyword>
<evidence type="ECO:0000256" key="1">
    <source>
        <dbReference type="SAM" id="SignalP"/>
    </source>
</evidence>
<dbReference type="PROSITE" id="PS51257">
    <property type="entry name" value="PROKAR_LIPOPROTEIN"/>
    <property type="match status" value="1"/>
</dbReference>
<keyword evidence="3" id="KW-1185">Reference proteome</keyword>
<evidence type="ECO:0000313" key="3">
    <source>
        <dbReference type="Proteomes" id="UP001589747"/>
    </source>
</evidence>
<protein>
    <recommendedName>
        <fullName evidence="4">Nuclear transport factor 2 family protein</fullName>
    </recommendedName>
</protein>
<evidence type="ECO:0008006" key="4">
    <source>
        <dbReference type="Google" id="ProtNLM"/>
    </source>
</evidence>
<gene>
    <name evidence="2" type="ORF">ACFFSY_01450</name>
</gene>
<feature type="signal peptide" evidence="1">
    <location>
        <begin position="1"/>
        <end position="19"/>
    </location>
</feature>
<proteinExistence type="predicted"/>
<organism evidence="2 3">
    <name type="scientific">Paenibacillus aurantiacus</name>
    <dbReference type="NCBI Taxonomy" id="1936118"/>
    <lineage>
        <taxon>Bacteria</taxon>
        <taxon>Bacillati</taxon>
        <taxon>Bacillota</taxon>
        <taxon>Bacilli</taxon>
        <taxon>Bacillales</taxon>
        <taxon>Paenibacillaceae</taxon>
        <taxon>Paenibacillus</taxon>
    </lineage>
</organism>